<dbReference type="Proteomes" id="UP000275749">
    <property type="component" value="Unassembled WGS sequence"/>
</dbReference>
<dbReference type="PANTHER" id="PTHR30580">
    <property type="entry name" value="PRIMOSOMAL PROTEIN N"/>
    <property type="match status" value="1"/>
</dbReference>
<keyword evidence="6 8" id="KW-0067">ATP-binding</keyword>
<feature type="binding site" evidence="8">
    <location>
        <position position="420"/>
    </location>
    <ligand>
        <name>Zn(2+)</name>
        <dbReference type="ChEBI" id="CHEBI:29105"/>
        <label>2</label>
    </ligand>
</feature>
<comment type="subunit">
    <text evidence="8">Component of the replication restart primosome.</text>
</comment>
<comment type="cofactor">
    <cofactor evidence="8">
        <name>Zn(2+)</name>
        <dbReference type="ChEBI" id="CHEBI:29105"/>
    </cofactor>
    <text evidence="8">Binds 2 zinc ions per subunit.</text>
</comment>
<dbReference type="GO" id="GO:0008270">
    <property type="term" value="F:zinc ion binding"/>
    <property type="evidence" value="ECO:0007669"/>
    <property type="project" value="UniProtKB-UniRule"/>
</dbReference>
<gene>
    <name evidence="8" type="primary">priA</name>
    <name evidence="10" type="ORF">EDD41_0665</name>
</gene>
<dbReference type="InterPro" id="IPR041222">
    <property type="entry name" value="PriA_3primeBD"/>
</dbReference>
<comment type="caution">
    <text evidence="8">As this protein does not have any detectable helicase domains, it probably does not have helicase activity.</text>
</comment>
<evidence type="ECO:0000256" key="3">
    <source>
        <dbReference type="ARBA" id="ARBA00022723"/>
    </source>
</evidence>
<feature type="binding site" evidence="8">
    <location>
        <position position="400"/>
    </location>
    <ligand>
        <name>Zn(2+)</name>
        <dbReference type="ChEBI" id="CHEBI:29105"/>
        <label>2</label>
    </ligand>
</feature>
<evidence type="ECO:0000256" key="7">
    <source>
        <dbReference type="ARBA" id="ARBA00023125"/>
    </source>
</evidence>
<dbReference type="GO" id="GO:0043138">
    <property type="term" value="F:3'-5' DNA helicase activity"/>
    <property type="evidence" value="ECO:0007669"/>
    <property type="project" value="TreeGrafter"/>
</dbReference>
<keyword evidence="10" id="KW-0347">Helicase</keyword>
<keyword evidence="1 8" id="KW-0639">Primosome</keyword>
<evidence type="ECO:0000256" key="4">
    <source>
        <dbReference type="ARBA" id="ARBA00022741"/>
    </source>
</evidence>
<accession>A0A3N1ZRJ7</accession>
<dbReference type="Pfam" id="PF17764">
    <property type="entry name" value="PriA_3primeBD"/>
    <property type="match status" value="1"/>
</dbReference>
<proteinExistence type="inferred from homology"/>
<comment type="caution">
    <text evidence="10">The sequence shown here is derived from an EMBL/GenBank/DDBJ whole genome shotgun (WGS) entry which is preliminary data.</text>
</comment>
<keyword evidence="5 8" id="KW-0862">Zinc</keyword>
<evidence type="ECO:0000313" key="10">
    <source>
        <dbReference type="EMBL" id="ROR53511.1"/>
    </source>
</evidence>
<name>A0A3N1ZRJ7_9ACTN</name>
<feature type="binding site" evidence="8">
    <location>
        <position position="394"/>
    </location>
    <ligand>
        <name>Zn(2+)</name>
        <dbReference type="ChEBI" id="CHEBI:29105"/>
        <label>1</label>
    </ligand>
</feature>
<dbReference type="InterPro" id="IPR005259">
    <property type="entry name" value="PriA"/>
</dbReference>
<evidence type="ECO:0000256" key="1">
    <source>
        <dbReference type="ARBA" id="ARBA00022515"/>
    </source>
</evidence>
<evidence type="ECO:0000313" key="11">
    <source>
        <dbReference type="Proteomes" id="UP000275749"/>
    </source>
</evidence>
<feature type="domain" description="Primosomal protein N' 3' DNA-binding" evidence="9">
    <location>
        <begin position="22"/>
        <end position="118"/>
    </location>
</feature>
<keyword evidence="7 8" id="KW-0238">DNA-binding</keyword>
<dbReference type="GO" id="GO:0006269">
    <property type="term" value="P:DNA replication, synthesis of primer"/>
    <property type="evidence" value="ECO:0007669"/>
    <property type="project" value="UniProtKB-KW"/>
</dbReference>
<dbReference type="GO" id="GO:0006270">
    <property type="term" value="P:DNA replication initiation"/>
    <property type="evidence" value="ECO:0007669"/>
    <property type="project" value="TreeGrafter"/>
</dbReference>
<comment type="similarity">
    <text evidence="8">Belongs to the helicase family. PriA subfamily.</text>
</comment>
<keyword evidence="2 8" id="KW-0235">DNA replication</keyword>
<dbReference type="SUPFAM" id="SSF52540">
    <property type="entry name" value="P-loop containing nucleoside triphosphate hydrolases"/>
    <property type="match status" value="1"/>
</dbReference>
<dbReference type="GO" id="GO:0005524">
    <property type="term" value="F:ATP binding"/>
    <property type="evidence" value="ECO:0007669"/>
    <property type="project" value="UniProtKB-UniRule"/>
</dbReference>
<dbReference type="InterPro" id="IPR027417">
    <property type="entry name" value="P-loop_NTPase"/>
</dbReference>
<dbReference type="GO" id="GO:0006302">
    <property type="term" value="P:double-strand break repair"/>
    <property type="evidence" value="ECO:0007669"/>
    <property type="project" value="InterPro"/>
</dbReference>
<evidence type="ECO:0000256" key="5">
    <source>
        <dbReference type="ARBA" id="ARBA00022833"/>
    </source>
</evidence>
<dbReference type="Gene3D" id="3.40.50.300">
    <property type="entry name" value="P-loop containing nucleotide triphosphate hydrolases"/>
    <property type="match status" value="1"/>
</dbReference>
<feature type="binding site" evidence="8">
    <location>
        <position position="403"/>
    </location>
    <ligand>
        <name>Zn(2+)</name>
        <dbReference type="ChEBI" id="CHEBI:29105"/>
        <label>2</label>
    </ligand>
</feature>
<sequence>MLSDPPPTIGRVIDLPVARCALDLPLPHLDRLFDYEVREADDELAVPGSRVRVRFAGKLRDGFVVERLATSDAGVKLACLEKVISPEPVLHPEQVALLRTVADHYAGTFSDLMRLAVPPRHAATEKAARKPWPAPELEEPVSGPLAGYPHGQDFLDSLADGRSLRAHWQVAPTIAHSPWQGLVQAAVATLRSGRGVLLLVPDVKDLEALHEALSTALGAGAVAVLHADLGPAARYRNYLAISRGEARVVVGTRAAVFAPVKDLGLLALWDDGDDLYSESRAPYFHARDVAAIRATQARSALLLASRGRSCEVQQWIERGWLAPLALPGSQARREAPAVRVAGDSDKAMERDPLATSVRLPNLVFETIRKGLSQGPVLVQVPRSGYLVALSCQTCRTAVRCPDCHGPVHGRRRDGERQLSCAWCARLVTGWRCQICGDTRLRAPVVGSVRTTEELGRAFPGTTVVDSSGDHVRETVGDQPALVIATPGAEPVADGGYAAAVLLDAAMQLSRPDLRVAEEALRRWLNVLGLVRPGGDGGSVAVVGPSEERTIQALVRVDPAGFASRELADRLEARFPPAVKFITLEGIPAALDEMLAVAELPEVVDVLGPVPAGMVGDSEVSRLTLRAPLAQGKDLTRAVKAASGVRSARKAEGSVRVRVDPAALQ</sequence>
<feature type="binding site" evidence="8">
    <location>
        <position position="423"/>
    </location>
    <ligand>
        <name>Zn(2+)</name>
        <dbReference type="ChEBI" id="CHEBI:29105"/>
        <label>2</label>
    </ligand>
</feature>
<evidence type="ECO:0000256" key="6">
    <source>
        <dbReference type="ARBA" id="ARBA00022840"/>
    </source>
</evidence>
<dbReference type="GO" id="GO:0006310">
    <property type="term" value="P:DNA recombination"/>
    <property type="evidence" value="ECO:0007669"/>
    <property type="project" value="InterPro"/>
</dbReference>
<evidence type="ECO:0000256" key="2">
    <source>
        <dbReference type="ARBA" id="ARBA00022705"/>
    </source>
</evidence>
<feature type="binding site" evidence="8">
    <location>
        <position position="391"/>
    </location>
    <ligand>
        <name>Zn(2+)</name>
        <dbReference type="ChEBI" id="CHEBI:29105"/>
        <label>1</label>
    </ligand>
</feature>
<dbReference type="Gene3D" id="3.40.1440.60">
    <property type="entry name" value="PriA, 3(prime) DNA-binding domain"/>
    <property type="match status" value="1"/>
</dbReference>
<dbReference type="InterPro" id="IPR042115">
    <property type="entry name" value="PriA_3primeBD_sf"/>
</dbReference>
<keyword evidence="4 8" id="KW-0547">Nucleotide-binding</keyword>
<dbReference type="PANTHER" id="PTHR30580:SF0">
    <property type="entry name" value="PRIMOSOMAL PROTEIN N"/>
    <property type="match status" value="1"/>
</dbReference>
<dbReference type="HAMAP" id="MF_00983">
    <property type="entry name" value="PriA"/>
    <property type="match status" value="1"/>
</dbReference>
<keyword evidence="10" id="KW-0378">Hydrolase</keyword>
<feature type="binding site" evidence="8">
    <location>
        <position position="435"/>
    </location>
    <ligand>
        <name>Zn(2+)</name>
        <dbReference type="ChEBI" id="CHEBI:29105"/>
        <label>1</label>
    </ligand>
</feature>
<comment type="function">
    <text evidence="8">Initiates the restart of stalled replication forks, which reloads the replicative helicase on sites other than the origin of replication. Recognizes and binds to abandoned replication forks and remodels them to uncover a helicase loading site. Promotes assembly of the primosome at these replication forks.</text>
</comment>
<organism evidence="10 11">
    <name type="scientific">Luteococcus japonicus</name>
    <dbReference type="NCBI Taxonomy" id="33984"/>
    <lineage>
        <taxon>Bacteria</taxon>
        <taxon>Bacillati</taxon>
        <taxon>Actinomycetota</taxon>
        <taxon>Actinomycetes</taxon>
        <taxon>Propionibacteriales</taxon>
        <taxon>Propionibacteriaceae</taxon>
        <taxon>Luteococcus</taxon>
    </lineage>
</organism>
<evidence type="ECO:0000259" key="9">
    <source>
        <dbReference type="Pfam" id="PF17764"/>
    </source>
</evidence>
<protein>
    <recommendedName>
        <fullName evidence="8">Probable replication restart protein PriA</fullName>
    </recommendedName>
    <alternativeName>
        <fullName evidence="8">Putative ATP-dependent DNA helicase PriA</fullName>
    </alternativeName>
</protein>
<keyword evidence="3 8" id="KW-0479">Metal-binding</keyword>
<dbReference type="GO" id="GO:0003677">
    <property type="term" value="F:DNA binding"/>
    <property type="evidence" value="ECO:0007669"/>
    <property type="project" value="UniProtKB-UniRule"/>
</dbReference>
<dbReference type="GO" id="GO:1990077">
    <property type="term" value="C:primosome complex"/>
    <property type="evidence" value="ECO:0007669"/>
    <property type="project" value="UniProtKB-UniRule"/>
</dbReference>
<feature type="binding site" evidence="8">
    <location>
        <position position="432"/>
    </location>
    <ligand>
        <name>Zn(2+)</name>
        <dbReference type="ChEBI" id="CHEBI:29105"/>
        <label>1</label>
    </ligand>
</feature>
<dbReference type="EMBL" id="RKHG01000001">
    <property type="protein sequence ID" value="ROR53511.1"/>
    <property type="molecule type" value="Genomic_DNA"/>
</dbReference>
<evidence type="ECO:0000256" key="8">
    <source>
        <dbReference type="HAMAP-Rule" id="MF_00983"/>
    </source>
</evidence>
<dbReference type="AlphaFoldDB" id="A0A3N1ZRJ7"/>
<reference evidence="10 11" key="1">
    <citation type="submission" date="2018-11" db="EMBL/GenBank/DDBJ databases">
        <title>Sequencing the genomes of 1000 actinobacteria strains.</title>
        <authorList>
            <person name="Klenk H.-P."/>
        </authorList>
    </citation>
    <scope>NUCLEOTIDE SEQUENCE [LARGE SCALE GENOMIC DNA]</scope>
    <source>
        <strain evidence="10 11">DSM 10546</strain>
    </source>
</reference>